<dbReference type="PANTHER" id="PTHR11439:SF480">
    <property type="entry name" value="REVERSE TRANSCRIPTASE TY1_COPIA-TYPE DOMAIN-CONTAINING PROTEIN"/>
    <property type="match status" value="1"/>
</dbReference>
<evidence type="ECO:0000259" key="2">
    <source>
        <dbReference type="Pfam" id="PF07727"/>
    </source>
</evidence>
<evidence type="ECO:0000256" key="1">
    <source>
        <dbReference type="SAM" id="MobiDB-lite"/>
    </source>
</evidence>
<accession>A0A8J5EC04</accession>
<dbReference type="Pfam" id="PF22936">
    <property type="entry name" value="Pol_BBD"/>
    <property type="match status" value="1"/>
</dbReference>
<dbReference type="PANTHER" id="PTHR11439">
    <property type="entry name" value="GAG-POL-RELATED RETROTRANSPOSON"/>
    <property type="match status" value="1"/>
</dbReference>
<feature type="domain" description="Retrovirus-related Pol polyprotein from transposon TNT 1-94-like beta-barrel" evidence="3">
    <location>
        <begin position="156"/>
        <end position="236"/>
    </location>
</feature>
<protein>
    <recommendedName>
        <fullName evidence="6">Reverse transcriptase Ty1/copia-type domain-containing protein</fullName>
    </recommendedName>
</protein>
<evidence type="ECO:0000259" key="3">
    <source>
        <dbReference type="Pfam" id="PF22936"/>
    </source>
</evidence>
<dbReference type="InterPro" id="IPR054722">
    <property type="entry name" value="PolX-like_BBD"/>
</dbReference>
<reference evidence="4 5" key="1">
    <citation type="submission" date="2020-08" db="EMBL/GenBank/DDBJ databases">
        <title>Plant Genome Project.</title>
        <authorList>
            <person name="Zhang R.-G."/>
        </authorList>
    </citation>
    <scope>NUCLEOTIDE SEQUENCE [LARGE SCALE GENOMIC DNA]</scope>
    <source>
        <tissue evidence="4">Rhizome</tissue>
    </source>
</reference>
<evidence type="ECO:0000313" key="5">
    <source>
        <dbReference type="Proteomes" id="UP000734854"/>
    </source>
</evidence>
<feature type="domain" description="Reverse transcriptase Ty1/copia-type" evidence="2">
    <location>
        <begin position="270"/>
        <end position="350"/>
    </location>
</feature>
<dbReference type="Proteomes" id="UP000734854">
    <property type="component" value="Unassembled WGS sequence"/>
</dbReference>
<dbReference type="Pfam" id="PF07727">
    <property type="entry name" value="RVT_2"/>
    <property type="match status" value="1"/>
</dbReference>
<name>A0A8J5EC04_ZINOF</name>
<dbReference type="EMBL" id="JACMSC010000021">
    <property type="protein sequence ID" value="KAG6471062.1"/>
    <property type="molecule type" value="Genomic_DNA"/>
</dbReference>
<evidence type="ECO:0008006" key="6">
    <source>
        <dbReference type="Google" id="ProtNLM"/>
    </source>
</evidence>
<gene>
    <name evidence="4" type="ORF">ZIOFF_072158</name>
</gene>
<comment type="caution">
    <text evidence="4">The sequence shown here is derived from an EMBL/GenBank/DDBJ whole genome shotgun (WGS) entry which is preliminary data.</text>
</comment>
<proteinExistence type="predicted"/>
<evidence type="ECO:0000313" key="4">
    <source>
        <dbReference type="EMBL" id="KAG6471062.1"/>
    </source>
</evidence>
<feature type="region of interest" description="Disordered" evidence="1">
    <location>
        <begin position="475"/>
        <end position="511"/>
    </location>
</feature>
<organism evidence="4 5">
    <name type="scientific">Zingiber officinale</name>
    <name type="common">Ginger</name>
    <name type="synonym">Amomum zingiber</name>
    <dbReference type="NCBI Taxonomy" id="94328"/>
    <lineage>
        <taxon>Eukaryota</taxon>
        <taxon>Viridiplantae</taxon>
        <taxon>Streptophyta</taxon>
        <taxon>Embryophyta</taxon>
        <taxon>Tracheophyta</taxon>
        <taxon>Spermatophyta</taxon>
        <taxon>Magnoliopsida</taxon>
        <taxon>Liliopsida</taxon>
        <taxon>Zingiberales</taxon>
        <taxon>Zingiberaceae</taxon>
        <taxon>Zingiber</taxon>
    </lineage>
</organism>
<feature type="compositionally biased region" description="Gly residues" evidence="1">
    <location>
        <begin position="481"/>
        <end position="490"/>
    </location>
</feature>
<dbReference type="InterPro" id="IPR013103">
    <property type="entry name" value="RVT_2"/>
</dbReference>
<sequence>MDLNGRAGGLGIELLNQSNYKQTFDKLFNKKDEARLQHSENDLAKATQEEAISEARIQRNIVHGLRPEYIPFVTSVQGWAQQPSLEELESLLSSQESLAKKMVEVSLKESKGAALLKEGNVAGTELIDDEEDWGKCFMAENKTIDAMNSINFDKDWIVDSGCGNHLIGNDTKFSNPKQYSGRQAIVIADNTVHQVKNQGTVIINGKHQDPIMLDNVYHVPGMRKNMFSVANAVDAGHFMLFGPHDMKFLRDIKELKADVVHTDRRVNDYLFCLLQIYDMVITRNNEREIEKLQDELSVRFDMKSLGELRHFLDLEVENREDGIFVSQKGYAMKLVERFGQKKSKTRMTPLDLDTKLRREEGSVLLDARPYRAVVGSLLYLTITRLDISFSVGLISRFLSSPRKGHLEAAKKILNHFKSILFDATRISNIILFLKGKDHRLTKLYVFKQATFPDVPAGQLSSWSEVVVDRAAGARAEEGSAVGDGSGGRGSNGRLDQGHRRQPTPPDTSVSR</sequence>
<dbReference type="AlphaFoldDB" id="A0A8J5EC04"/>
<keyword evidence="5" id="KW-1185">Reference proteome</keyword>